<keyword evidence="2" id="KW-0805">Transcription regulation</keyword>
<dbReference type="AlphaFoldDB" id="A0A1W1C9G1"/>
<dbReference type="GO" id="GO:0006276">
    <property type="term" value="P:plasmid maintenance"/>
    <property type="evidence" value="ECO:0007669"/>
    <property type="project" value="InterPro"/>
</dbReference>
<reference evidence="4" key="1">
    <citation type="submission" date="2016-10" db="EMBL/GenBank/DDBJ databases">
        <authorList>
            <person name="de Groot N.N."/>
        </authorList>
    </citation>
    <scope>NUCLEOTIDE SEQUENCE</scope>
</reference>
<sequence length="100" mass="11352">MAQFDLYRNSRENVSVFPYLLDVTHEINTISKLRVVVPLCNDSYNIAHLNPIFEIDGEKLYMSTMDIAGIPATMLGDAIDNLENRRTEIVDALDFLVNGF</sequence>
<keyword evidence="3" id="KW-0804">Transcription</keyword>
<proteinExistence type="predicted"/>
<evidence type="ECO:0000313" key="4">
    <source>
        <dbReference type="EMBL" id="SFV62406.1"/>
    </source>
</evidence>
<dbReference type="Gene3D" id="2.30.30.110">
    <property type="match status" value="1"/>
</dbReference>
<organism evidence="4">
    <name type="scientific">hydrothermal vent metagenome</name>
    <dbReference type="NCBI Taxonomy" id="652676"/>
    <lineage>
        <taxon>unclassified sequences</taxon>
        <taxon>metagenomes</taxon>
        <taxon>ecological metagenomes</taxon>
    </lineage>
</organism>
<name>A0A1W1C9G1_9ZZZZ</name>
<gene>
    <name evidence="4" type="ORF">MNB_SV-3-1571</name>
</gene>
<dbReference type="EMBL" id="FPHI01000023">
    <property type="protein sequence ID" value="SFV62406.1"/>
    <property type="molecule type" value="Genomic_DNA"/>
</dbReference>
<evidence type="ECO:0000256" key="2">
    <source>
        <dbReference type="ARBA" id="ARBA00023015"/>
    </source>
</evidence>
<keyword evidence="1" id="KW-0678">Repressor</keyword>
<evidence type="ECO:0000256" key="1">
    <source>
        <dbReference type="ARBA" id="ARBA00022491"/>
    </source>
</evidence>
<protein>
    <submittedName>
        <fullName evidence="4">CcdB</fullName>
    </submittedName>
</protein>
<dbReference type="InterPro" id="IPR002712">
    <property type="entry name" value="CcdB"/>
</dbReference>
<dbReference type="GO" id="GO:0008657">
    <property type="term" value="F:DNA topoisomerase type II (double strand cut, ATP-hydrolyzing) inhibitor activity"/>
    <property type="evidence" value="ECO:0007669"/>
    <property type="project" value="InterPro"/>
</dbReference>
<accession>A0A1W1C9G1</accession>
<evidence type="ECO:0000256" key="3">
    <source>
        <dbReference type="ARBA" id="ARBA00023163"/>
    </source>
</evidence>
<dbReference type="Pfam" id="PF01845">
    <property type="entry name" value="CcdB"/>
    <property type="match status" value="1"/>
</dbReference>
<dbReference type="InterPro" id="IPR011067">
    <property type="entry name" value="Plasmid_toxin/cell-grow_inhib"/>
</dbReference>
<dbReference type="SUPFAM" id="SSF50118">
    <property type="entry name" value="Cell growth inhibitor/plasmid maintenance toxic component"/>
    <property type="match status" value="1"/>
</dbReference>